<reference evidence="1" key="1">
    <citation type="submission" date="2018-10" db="EMBL/GenBank/DDBJ databases">
        <title>Hidden diversity of soil giant viruses.</title>
        <authorList>
            <person name="Schulz F."/>
            <person name="Alteio L."/>
            <person name="Goudeau D."/>
            <person name="Ryan E.M."/>
            <person name="Malmstrom R.R."/>
            <person name="Blanchard J."/>
            <person name="Woyke T."/>
        </authorList>
    </citation>
    <scope>NUCLEOTIDE SEQUENCE</scope>
    <source>
        <strain evidence="1">BAV1</strain>
    </source>
</reference>
<dbReference type="EMBL" id="MK072009">
    <property type="protein sequence ID" value="AYV77100.1"/>
    <property type="molecule type" value="Genomic_DNA"/>
</dbReference>
<organism evidence="1">
    <name type="scientific">Barrevirus sp</name>
    <dbReference type="NCBI Taxonomy" id="2487763"/>
    <lineage>
        <taxon>Viruses</taxon>
        <taxon>Varidnaviria</taxon>
        <taxon>Bamfordvirae</taxon>
        <taxon>Nucleocytoviricota</taxon>
        <taxon>Megaviricetes</taxon>
        <taxon>Imitervirales</taxon>
        <taxon>Mimiviridae</taxon>
        <taxon>Klosneuvirinae</taxon>
    </lineage>
</organism>
<protein>
    <submittedName>
        <fullName evidence="1">Uncharacterized protein</fullName>
    </submittedName>
</protein>
<accession>A0A3G4ZQC5</accession>
<evidence type="ECO:0000313" key="1">
    <source>
        <dbReference type="EMBL" id="AYV77100.1"/>
    </source>
</evidence>
<proteinExistence type="predicted"/>
<gene>
    <name evidence="1" type="ORF">Barrevirus12_9</name>
</gene>
<sequence>MEYIKWILDNCCCFSNYTLKRKRKKILTEEQIREEALKMLQKWRIEKYENNPFSCRIKIDEEKKQLDLFIKDLRINNLFL</sequence>
<name>A0A3G4ZQC5_9VIRU</name>